<keyword evidence="1" id="KW-0472">Membrane</keyword>
<sequence>MFQLISFKEVHDKSRSCSAGFTLIELVMVILVIGAMMLLVTFSTGSYQYWREEAFIRRLTETIEFLHTQAVADQAFYRLELDFGRGKQQSFFSVGVVQAEEDKVLQAQGIATEDIGLVSTELYFFLHPSTGVDGTYSIIPPPSFPSLYEPTFFPEDVFLERVRTASAIYNRNQDDKAFLLFSPRGFSSFAVLHLSLSKGAPLTILVNPFTGMTKIYREHKDFEWTYSKAKEK</sequence>
<evidence type="ECO:0000313" key="3">
    <source>
        <dbReference type="Proteomes" id="UP000524246"/>
    </source>
</evidence>
<dbReference type="InterPro" id="IPR045584">
    <property type="entry name" value="Pilin-like"/>
</dbReference>
<feature type="transmembrane region" description="Helical" evidence="1">
    <location>
        <begin position="20"/>
        <end position="42"/>
    </location>
</feature>
<accession>A0A7X9FQJ4</accession>
<keyword evidence="1" id="KW-0812">Transmembrane</keyword>
<protein>
    <submittedName>
        <fullName evidence="2">Type II secretion system protein</fullName>
    </submittedName>
</protein>
<evidence type="ECO:0000256" key="1">
    <source>
        <dbReference type="SAM" id="Phobius"/>
    </source>
</evidence>
<gene>
    <name evidence="2" type="ORF">GYA55_02270</name>
</gene>
<keyword evidence="1" id="KW-1133">Transmembrane helix</keyword>
<dbReference type="Proteomes" id="UP000524246">
    <property type="component" value="Unassembled WGS sequence"/>
</dbReference>
<reference evidence="2 3" key="1">
    <citation type="journal article" date="2020" name="Biotechnol. Biofuels">
        <title>New insights from the biogas microbiome by comprehensive genome-resolved metagenomics of nearly 1600 species originating from multiple anaerobic digesters.</title>
        <authorList>
            <person name="Campanaro S."/>
            <person name="Treu L."/>
            <person name="Rodriguez-R L.M."/>
            <person name="Kovalovszki A."/>
            <person name="Ziels R.M."/>
            <person name="Maus I."/>
            <person name="Zhu X."/>
            <person name="Kougias P.G."/>
            <person name="Basile A."/>
            <person name="Luo G."/>
            <person name="Schluter A."/>
            <person name="Konstantinidis K.T."/>
            <person name="Angelidaki I."/>
        </authorList>
    </citation>
    <scope>NUCLEOTIDE SEQUENCE [LARGE SCALE GENOMIC DNA]</scope>
    <source>
        <strain evidence="2">AS27yjCOA_65</strain>
    </source>
</reference>
<dbReference type="InterPro" id="IPR012902">
    <property type="entry name" value="N_methyl_site"/>
</dbReference>
<proteinExistence type="predicted"/>
<dbReference type="PROSITE" id="PS00409">
    <property type="entry name" value="PROKAR_NTER_METHYL"/>
    <property type="match status" value="1"/>
</dbReference>
<organism evidence="2 3">
    <name type="scientific">SAR324 cluster bacterium</name>
    <dbReference type="NCBI Taxonomy" id="2024889"/>
    <lineage>
        <taxon>Bacteria</taxon>
        <taxon>Deltaproteobacteria</taxon>
        <taxon>SAR324 cluster</taxon>
    </lineage>
</organism>
<evidence type="ECO:0000313" key="2">
    <source>
        <dbReference type="EMBL" id="NMC61974.1"/>
    </source>
</evidence>
<dbReference type="SUPFAM" id="SSF54523">
    <property type="entry name" value="Pili subunits"/>
    <property type="match status" value="1"/>
</dbReference>
<dbReference type="NCBIfam" id="TIGR02532">
    <property type="entry name" value="IV_pilin_GFxxxE"/>
    <property type="match status" value="1"/>
</dbReference>
<name>A0A7X9FQJ4_9DELT</name>
<comment type="caution">
    <text evidence="2">The sequence shown here is derived from an EMBL/GenBank/DDBJ whole genome shotgun (WGS) entry which is preliminary data.</text>
</comment>
<dbReference type="EMBL" id="JAAZON010000093">
    <property type="protein sequence ID" value="NMC61974.1"/>
    <property type="molecule type" value="Genomic_DNA"/>
</dbReference>
<dbReference type="AlphaFoldDB" id="A0A7X9FQJ4"/>